<evidence type="ECO:0000259" key="8">
    <source>
        <dbReference type="Pfam" id="PF00673"/>
    </source>
</evidence>
<keyword evidence="5" id="KW-0820">tRNA-binding</keyword>
<dbReference type="InterPro" id="IPR031310">
    <property type="entry name" value="Ribosomal_uL5_N"/>
</dbReference>
<comment type="subunit">
    <text evidence="5">Part of the 50S ribosomal subunit; part of the 5S rRNA/L5/L18/L25 subcomplex. Contacts the 5S rRNA and the P site tRNA. Forms a bridge to the 30S subunit in the 70S ribosome.</text>
</comment>
<dbReference type="PIRSF" id="PIRSF002161">
    <property type="entry name" value="Ribosomal_L5"/>
    <property type="match status" value="1"/>
</dbReference>
<accession>A0A7V4E1M3</accession>
<comment type="function">
    <text evidence="5">This is 1 of the proteins that bind and probably mediate the attachment of the 5S RNA into the large ribosomal subunit, where it forms part of the central protuberance. In the 70S ribosome it contacts protein S13 of the 30S subunit (bridge B1b), connecting the 2 subunits; this bridge is implicated in subunit movement. Contacts the P site tRNA; the 5S rRNA and some of its associated proteins might help stabilize positioning of ribosome-bound tRNAs.</text>
</comment>
<evidence type="ECO:0000256" key="1">
    <source>
        <dbReference type="ARBA" id="ARBA00008553"/>
    </source>
</evidence>
<dbReference type="GO" id="GO:1990904">
    <property type="term" value="C:ribonucleoprotein complex"/>
    <property type="evidence" value="ECO:0007669"/>
    <property type="project" value="UniProtKB-KW"/>
</dbReference>
<keyword evidence="5" id="KW-0699">rRNA-binding</keyword>
<evidence type="ECO:0000256" key="6">
    <source>
        <dbReference type="RuleBase" id="RU003930"/>
    </source>
</evidence>
<dbReference type="GO" id="GO:0006412">
    <property type="term" value="P:translation"/>
    <property type="evidence" value="ECO:0007669"/>
    <property type="project" value="UniProtKB-UniRule"/>
</dbReference>
<dbReference type="InterPro" id="IPR022803">
    <property type="entry name" value="Ribosomal_uL5_dom_sf"/>
</dbReference>
<dbReference type="GO" id="GO:0019843">
    <property type="term" value="F:rRNA binding"/>
    <property type="evidence" value="ECO:0007669"/>
    <property type="project" value="UniProtKB-UniRule"/>
</dbReference>
<keyword evidence="5" id="KW-0694">RNA-binding</keyword>
<feature type="domain" description="Large ribosomal subunit protein uL5 C-terminal" evidence="8">
    <location>
        <begin position="85"/>
        <end position="178"/>
    </location>
</feature>
<evidence type="ECO:0000256" key="3">
    <source>
        <dbReference type="ARBA" id="ARBA00023274"/>
    </source>
</evidence>
<sequence>MAARLLEYYKKEVVKKLMKEFGYKNIYQVPKIEKIVINVGFGEAVQDPKLLESVQKDLSLIAGQWPIIRRARKHVAAFKLRKGMPIGVKVTLRGERSYIFLDKLITFALPRTRDFRGLPRNSFDGRGNYNFGLDEHVVFPEIDIDKVKVHFGMDIAIVTTAKTDYEALRLLEELGFPFKRK</sequence>
<feature type="domain" description="Large ribosomal subunit protein uL5 N-terminal" evidence="7">
    <location>
        <begin position="25"/>
        <end position="81"/>
    </location>
</feature>
<dbReference type="InterPro" id="IPR031309">
    <property type="entry name" value="Ribosomal_uL5_C"/>
</dbReference>
<dbReference type="Pfam" id="PF00281">
    <property type="entry name" value="Ribosomal_L5"/>
    <property type="match status" value="1"/>
</dbReference>
<proteinExistence type="inferred from homology"/>
<evidence type="ECO:0000256" key="5">
    <source>
        <dbReference type="HAMAP-Rule" id="MF_01333"/>
    </source>
</evidence>
<comment type="similarity">
    <text evidence="1 5 6">Belongs to the universal ribosomal protein uL5 family.</text>
</comment>
<organism evidence="9">
    <name type="scientific">candidate division WOR-3 bacterium</name>
    <dbReference type="NCBI Taxonomy" id="2052148"/>
    <lineage>
        <taxon>Bacteria</taxon>
        <taxon>Bacteria division WOR-3</taxon>
    </lineage>
</organism>
<evidence type="ECO:0000259" key="7">
    <source>
        <dbReference type="Pfam" id="PF00281"/>
    </source>
</evidence>
<evidence type="ECO:0000256" key="4">
    <source>
        <dbReference type="ARBA" id="ARBA00035245"/>
    </source>
</evidence>
<dbReference type="PANTHER" id="PTHR11994">
    <property type="entry name" value="60S RIBOSOMAL PROTEIN L11-RELATED"/>
    <property type="match status" value="1"/>
</dbReference>
<evidence type="ECO:0000313" key="9">
    <source>
        <dbReference type="EMBL" id="HGK53775.1"/>
    </source>
</evidence>
<gene>
    <name evidence="5" type="primary">rplE</name>
    <name evidence="9" type="ORF">ENU72_01965</name>
</gene>
<dbReference type="NCBIfam" id="NF000585">
    <property type="entry name" value="PRK00010.1"/>
    <property type="match status" value="1"/>
</dbReference>
<protein>
    <recommendedName>
        <fullName evidence="4 5">Large ribosomal subunit protein uL5</fullName>
    </recommendedName>
</protein>
<evidence type="ECO:0000256" key="2">
    <source>
        <dbReference type="ARBA" id="ARBA00022980"/>
    </source>
</evidence>
<dbReference type="AlphaFoldDB" id="A0A7V4E1M3"/>
<dbReference type="HAMAP" id="MF_01333_B">
    <property type="entry name" value="Ribosomal_uL5_B"/>
    <property type="match status" value="1"/>
</dbReference>
<dbReference type="InterPro" id="IPR002132">
    <property type="entry name" value="Ribosomal_uL5"/>
</dbReference>
<keyword evidence="2 5" id="KW-0689">Ribosomal protein</keyword>
<comment type="caution">
    <text evidence="9">The sequence shown here is derived from an EMBL/GenBank/DDBJ whole genome shotgun (WGS) entry which is preliminary data.</text>
</comment>
<dbReference type="Gene3D" id="3.30.1440.10">
    <property type="match status" value="1"/>
</dbReference>
<dbReference type="InterPro" id="IPR020930">
    <property type="entry name" value="Ribosomal_uL5_bac-type"/>
</dbReference>
<dbReference type="Pfam" id="PF00673">
    <property type="entry name" value="Ribosomal_L5_C"/>
    <property type="match status" value="1"/>
</dbReference>
<keyword evidence="3 5" id="KW-0687">Ribonucleoprotein</keyword>
<dbReference type="GO" id="GO:0003735">
    <property type="term" value="F:structural constituent of ribosome"/>
    <property type="evidence" value="ECO:0007669"/>
    <property type="project" value="InterPro"/>
</dbReference>
<dbReference type="EMBL" id="DTDP01000086">
    <property type="protein sequence ID" value="HGK53775.1"/>
    <property type="molecule type" value="Genomic_DNA"/>
</dbReference>
<dbReference type="GO" id="GO:0000049">
    <property type="term" value="F:tRNA binding"/>
    <property type="evidence" value="ECO:0007669"/>
    <property type="project" value="UniProtKB-UniRule"/>
</dbReference>
<reference evidence="9" key="1">
    <citation type="journal article" date="2020" name="mSystems">
        <title>Genome- and Community-Level Interaction Insights into Carbon Utilization and Element Cycling Functions of Hydrothermarchaeota in Hydrothermal Sediment.</title>
        <authorList>
            <person name="Zhou Z."/>
            <person name="Liu Y."/>
            <person name="Xu W."/>
            <person name="Pan J."/>
            <person name="Luo Z.H."/>
            <person name="Li M."/>
        </authorList>
    </citation>
    <scope>NUCLEOTIDE SEQUENCE [LARGE SCALE GENOMIC DNA]</scope>
    <source>
        <strain evidence="9">SpSt-695</strain>
    </source>
</reference>
<dbReference type="FunFam" id="3.30.1440.10:FF:000001">
    <property type="entry name" value="50S ribosomal protein L5"/>
    <property type="match status" value="1"/>
</dbReference>
<name>A0A7V4E1M3_UNCW3</name>
<dbReference type="GO" id="GO:0005840">
    <property type="term" value="C:ribosome"/>
    <property type="evidence" value="ECO:0007669"/>
    <property type="project" value="UniProtKB-KW"/>
</dbReference>
<dbReference type="SUPFAM" id="SSF55282">
    <property type="entry name" value="RL5-like"/>
    <property type="match status" value="1"/>
</dbReference>